<keyword evidence="2" id="KW-1185">Reference proteome</keyword>
<reference evidence="1" key="1">
    <citation type="journal article" date="2023" name="IScience">
        <title>Live-bearing cockroach genome reveals convergent evolutionary mechanisms linked to viviparity in insects and beyond.</title>
        <authorList>
            <person name="Fouks B."/>
            <person name="Harrison M.C."/>
            <person name="Mikhailova A.A."/>
            <person name="Marchal E."/>
            <person name="English S."/>
            <person name="Carruthers M."/>
            <person name="Jennings E.C."/>
            <person name="Chiamaka E.L."/>
            <person name="Frigard R.A."/>
            <person name="Pippel M."/>
            <person name="Attardo G.M."/>
            <person name="Benoit J.B."/>
            <person name="Bornberg-Bauer E."/>
            <person name="Tobe S.S."/>
        </authorList>
    </citation>
    <scope>NUCLEOTIDE SEQUENCE</scope>
    <source>
        <strain evidence="1">Stay&amp;Tobe</strain>
    </source>
</reference>
<feature type="non-terminal residue" evidence="1">
    <location>
        <position position="194"/>
    </location>
</feature>
<reference evidence="1" key="2">
    <citation type="submission" date="2023-05" db="EMBL/GenBank/DDBJ databases">
        <authorList>
            <person name="Fouks B."/>
        </authorList>
    </citation>
    <scope>NUCLEOTIDE SEQUENCE</scope>
    <source>
        <strain evidence="1">Stay&amp;Tobe</strain>
        <tissue evidence="1">Testes</tissue>
    </source>
</reference>
<sequence length="194" mass="22489">RCRFIHYSNIVREKLKCLKHIDLSTTANEEMRLEIEKKAIFYIYSETHGRKGANKVTSFLINQYITNIFNPKIQASPNNLNDVMNLAIEGPTTRRSSPGIISLPAHTLRRRIVRTHYLLRCLQDGAAHLPRWEEKRQRIFWAAEVEKFNSAANELEYMAINARINLNSLPVSRADKTPLQSKFCSEQKLGLQHK</sequence>
<proteinExistence type="predicted"/>
<evidence type="ECO:0000313" key="1">
    <source>
        <dbReference type="EMBL" id="KAJ9574498.1"/>
    </source>
</evidence>
<evidence type="ECO:0000313" key="2">
    <source>
        <dbReference type="Proteomes" id="UP001233999"/>
    </source>
</evidence>
<dbReference type="EMBL" id="JASPKZ010010284">
    <property type="protein sequence ID" value="KAJ9574498.1"/>
    <property type="molecule type" value="Genomic_DNA"/>
</dbReference>
<gene>
    <name evidence="1" type="ORF">L9F63_008341</name>
</gene>
<accession>A0AAD8E261</accession>
<dbReference type="Proteomes" id="UP001233999">
    <property type="component" value="Unassembled WGS sequence"/>
</dbReference>
<comment type="caution">
    <text evidence="1">The sequence shown here is derived from an EMBL/GenBank/DDBJ whole genome shotgun (WGS) entry which is preliminary data.</text>
</comment>
<protein>
    <submittedName>
        <fullName evidence="1">Uncharacterized protein</fullName>
    </submittedName>
</protein>
<organism evidence="1 2">
    <name type="scientific">Diploptera punctata</name>
    <name type="common">Pacific beetle cockroach</name>
    <dbReference type="NCBI Taxonomy" id="6984"/>
    <lineage>
        <taxon>Eukaryota</taxon>
        <taxon>Metazoa</taxon>
        <taxon>Ecdysozoa</taxon>
        <taxon>Arthropoda</taxon>
        <taxon>Hexapoda</taxon>
        <taxon>Insecta</taxon>
        <taxon>Pterygota</taxon>
        <taxon>Neoptera</taxon>
        <taxon>Polyneoptera</taxon>
        <taxon>Dictyoptera</taxon>
        <taxon>Blattodea</taxon>
        <taxon>Blaberoidea</taxon>
        <taxon>Blaberidae</taxon>
        <taxon>Diplopterinae</taxon>
        <taxon>Diploptera</taxon>
    </lineage>
</organism>
<feature type="non-terminal residue" evidence="1">
    <location>
        <position position="1"/>
    </location>
</feature>
<name>A0AAD8E261_DIPPU</name>
<dbReference type="AlphaFoldDB" id="A0AAD8E261"/>